<dbReference type="Pfam" id="PF13487">
    <property type="entry name" value="HD_5"/>
    <property type="match status" value="1"/>
</dbReference>
<feature type="domain" description="HD-GYP" evidence="1">
    <location>
        <begin position="112"/>
        <end position="308"/>
    </location>
</feature>
<evidence type="ECO:0000313" key="2">
    <source>
        <dbReference type="EMBL" id="GIQ69821.1"/>
    </source>
</evidence>
<dbReference type="InterPro" id="IPR037522">
    <property type="entry name" value="HD_GYP_dom"/>
</dbReference>
<dbReference type="CDD" id="cd00077">
    <property type="entry name" value="HDc"/>
    <property type="match status" value="1"/>
</dbReference>
<dbReference type="PANTHER" id="PTHR43155:SF2">
    <property type="entry name" value="CYCLIC DI-GMP PHOSPHODIESTERASE PA4108"/>
    <property type="match status" value="1"/>
</dbReference>
<comment type="caution">
    <text evidence="2">The sequence shown here is derived from an EMBL/GenBank/DDBJ whole genome shotgun (WGS) entry which is preliminary data.</text>
</comment>
<organism evidence="2 3">
    <name type="scientific">Xylanibacillus composti</name>
    <dbReference type="NCBI Taxonomy" id="1572762"/>
    <lineage>
        <taxon>Bacteria</taxon>
        <taxon>Bacillati</taxon>
        <taxon>Bacillota</taxon>
        <taxon>Bacilli</taxon>
        <taxon>Bacillales</taxon>
        <taxon>Paenibacillaceae</taxon>
        <taxon>Xylanibacillus</taxon>
    </lineage>
</organism>
<dbReference type="InterPro" id="IPR003607">
    <property type="entry name" value="HD/PDEase_dom"/>
</dbReference>
<dbReference type="Proteomes" id="UP000677918">
    <property type="component" value="Unassembled WGS sequence"/>
</dbReference>
<name>A0A8J4H544_9BACL</name>
<dbReference type="PROSITE" id="PS51832">
    <property type="entry name" value="HD_GYP"/>
    <property type="match status" value="1"/>
</dbReference>
<dbReference type="SMART" id="SM00471">
    <property type="entry name" value="HDc"/>
    <property type="match status" value="1"/>
</dbReference>
<sequence length="375" mass="42347">MIKVSVHQLREGDKLAESIVTHNGTVMLSGGTILTKHYIKRLIERGISDVYVDCEPEPEASMKEARIKPLRHRKENIINVIIHKLEHPSISIFPFHARKESAFKRIYRKTMLDISHEPMVVELLNQLHESEPSLLEHCVNVSILSGMIGTEYGFDNAGMLELLIGSLLYDIGMLKVPASILRSDKHLTGKQRELLTHHTVDGYHMLRNINGVPERSALCALLHHEKFDGSGYPYRLTGKDIPCYAQIVGIADLYDALISPKPYRSPYKAVDAIELFYAAGNHYFRADLVNIFLKLINVYPVTHVIRLSNGQTGIVKSYSPSIVHRPAGGICREEDRSSIASSLDFDLAQTRNDTDLHEDRRIESKLTAKEHLGRD</sequence>
<dbReference type="AlphaFoldDB" id="A0A8J4H544"/>
<dbReference type="RefSeq" id="WP_213412611.1">
    <property type="nucleotide sequence ID" value="NZ_BOVK01000036.1"/>
</dbReference>
<gene>
    <name evidence="2" type="ORF">XYCOK13_26450</name>
</gene>
<proteinExistence type="predicted"/>
<protein>
    <submittedName>
        <fullName evidence="2">C-di-GMP phosphodiesterase</fullName>
    </submittedName>
</protein>
<evidence type="ECO:0000313" key="3">
    <source>
        <dbReference type="Proteomes" id="UP000677918"/>
    </source>
</evidence>
<dbReference type="PANTHER" id="PTHR43155">
    <property type="entry name" value="CYCLIC DI-GMP PHOSPHODIESTERASE PA4108-RELATED"/>
    <property type="match status" value="1"/>
</dbReference>
<dbReference type="SUPFAM" id="SSF109604">
    <property type="entry name" value="HD-domain/PDEase-like"/>
    <property type="match status" value="1"/>
</dbReference>
<reference evidence="2" key="1">
    <citation type="submission" date="2021-04" db="EMBL/GenBank/DDBJ databases">
        <title>Draft genome sequence of Xylanibacillus composti strain K13.</title>
        <authorList>
            <person name="Uke A."/>
            <person name="Chhe C."/>
            <person name="Baramee S."/>
            <person name="Kosugi A."/>
        </authorList>
    </citation>
    <scope>NUCLEOTIDE SEQUENCE</scope>
    <source>
        <strain evidence="2">K13</strain>
    </source>
</reference>
<accession>A0A8J4H544</accession>
<dbReference type="Gene3D" id="1.10.3210.10">
    <property type="entry name" value="Hypothetical protein af1432"/>
    <property type="match status" value="1"/>
</dbReference>
<keyword evidence="3" id="KW-1185">Reference proteome</keyword>
<dbReference type="EMBL" id="BOVK01000036">
    <property type="protein sequence ID" value="GIQ69821.1"/>
    <property type="molecule type" value="Genomic_DNA"/>
</dbReference>
<evidence type="ECO:0000259" key="1">
    <source>
        <dbReference type="PROSITE" id="PS51832"/>
    </source>
</evidence>